<dbReference type="SUPFAM" id="SSF50249">
    <property type="entry name" value="Nucleic acid-binding proteins"/>
    <property type="match status" value="1"/>
</dbReference>
<dbReference type="Pfam" id="PF01796">
    <property type="entry name" value="OB_ChsH2_C"/>
    <property type="match status" value="1"/>
</dbReference>
<dbReference type="InterPro" id="IPR002878">
    <property type="entry name" value="ChsH2_C"/>
</dbReference>
<dbReference type="EMBL" id="CAFBPF010000090">
    <property type="protein sequence ID" value="CAB5012650.1"/>
    <property type="molecule type" value="Genomic_DNA"/>
</dbReference>
<evidence type="ECO:0000313" key="3">
    <source>
        <dbReference type="EMBL" id="CAB4649739.1"/>
    </source>
</evidence>
<reference evidence="4" key="1">
    <citation type="submission" date="2020-05" db="EMBL/GenBank/DDBJ databases">
        <authorList>
            <person name="Chiriac C."/>
            <person name="Salcher M."/>
            <person name="Ghai R."/>
            <person name="Kavagutti S V."/>
        </authorList>
    </citation>
    <scope>NUCLEOTIDE SEQUENCE</scope>
</reference>
<dbReference type="InterPro" id="IPR052513">
    <property type="entry name" value="Thioester_dehydratase-like"/>
</dbReference>
<gene>
    <name evidence="3" type="ORF">UFOPK2242_00329</name>
    <name evidence="4" type="ORF">UFOPK2996_00596</name>
    <name evidence="5" type="ORF">UFOPK3974_00320</name>
    <name evidence="6" type="ORF">UFOPK4071_00800</name>
</gene>
<dbReference type="EMBL" id="CAFBOR010000026">
    <property type="protein sequence ID" value="CAB4980304.1"/>
    <property type="molecule type" value="Genomic_DNA"/>
</dbReference>
<sequence length="144" mass="16099">MNQRDESSLPPIDRMLPNPSGLNADFYRIAAETGVINIQRCSDCSAYRHPPRFRCAACGSDAWSWSPTSMRGVVWSWTITHRAIDPAFAEQLPYVVVVVEMEEGVRVVGNLRSIEISELRIGLPVAVLLDKRSEALALIDFTPR</sequence>
<feature type="domain" description="ChsH2 rubredoxin-like zinc ribbon" evidence="2">
    <location>
        <begin position="33"/>
        <end position="63"/>
    </location>
</feature>
<evidence type="ECO:0000313" key="5">
    <source>
        <dbReference type="EMBL" id="CAB4980304.1"/>
    </source>
</evidence>
<dbReference type="Pfam" id="PF12172">
    <property type="entry name" value="zf-ChsH2"/>
    <property type="match status" value="1"/>
</dbReference>
<dbReference type="EMBL" id="CAEZWM010000023">
    <property type="protein sequence ID" value="CAB4649739.1"/>
    <property type="molecule type" value="Genomic_DNA"/>
</dbReference>
<protein>
    <submittedName>
        <fullName evidence="4">Unannotated protein</fullName>
    </submittedName>
</protein>
<dbReference type="InterPro" id="IPR022002">
    <property type="entry name" value="ChsH2_Znr"/>
</dbReference>
<organism evidence="4">
    <name type="scientific">freshwater metagenome</name>
    <dbReference type="NCBI Taxonomy" id="449393"/>
    <lineage>
        <taxon>unclassified sequences</taxon>
        <taxon>metagenomes</taxon>
        <taxon>ecological metagenomes</taxon>
    </lineage>
</organism>
<evidence type="ECO:0000313" key="4">
    <source>
        <dbReference type="EMBL" id="CAB4792773.1"/>
    </source>
</evidence>
<dbReference type="EMBL" id="CAFAAH010000060">
    <property type="protein sequence ID" value="CAB4792773.1"/>
    <property type="molecule type" value="Genomic_DNA"/>
</dbReference>
<evidence type="ECO:0000259" key="1">
    <source>
        <dbReference type="Pfam" id="PF01796"/>
    </source>
</evidence>
<dbReference type="AlphaFoldDB" id="A0A6J6XAE4"/>
<proteinExistence type="predicted"/>
<name>A0A6J6XAE4_9ZZZZ</name>
<dbReference type="InterPro" id="IPR012340">
    <property type="entry name" value="NA-bd_OB-fold"/>
</dbReference>
<feature type="domain" description="ChsH2 C-terminal OB-fold" evidence="1">
    <location>
        <begin position="65"/>
        <end position="127"/>
    </location>
</feature>
<evidence type="ECO:0000313" key="6">
    <source>
        <dbReference type="EMBL" id="CAB5012650.1"/>
    </source>
</evidence>
<dbReference type="PANTHER" id="PTHR34075:SF5">
    <property type="entry name" value="BLR3430 PROTEIN"/>
    <property type="match status" value="1"/>
</dbReference>
<evidence type="ECO:0000259" key="2">
    <source>
        <dbReference type="Pfam" id="PF12172"/>
    </source>
</evidence>
<accession>A0A6J6XAE4</accession>
<dbReference type="PANTHER" id="PTHR34075">
    <property type="entry name" value="BLR3430 PROTEIN"/>
    <property type="match status" value="1"/>
</dbReference>